<gene>
    <name evidence="3" type="ORF">UJA718_LOCUS24831</name>
</gene>
<comment type="caution">
    <text evidence="3">The sequence shown here is derived from an EMBL/GenBank/DDBJ whole genome shotgun (WGS) entry which is preliminary data.</text>
</comment>
<feature type="non-terminal residue" evidence="3">
    <location>
        <position position="1"/>
    </location>
</feature>
<evidence type="ECO:0000256" key="1">
    <source>
        <dbReference type="PROSITE-ProRule" id="PRU00103"/>
    </source>
</evidence>
<reference evidence="3" key="1">
    <citation type="submission" date="2021-02" db="EMBL/GenBank/DDBJ databases">
        <authorList>
            <person name="Nowell W R."/>
        </authorList>
    </citation>
    <scope>NUCLEOTIDE SEQUENCE</scope>
</reference>
<protein>
    <recommendedName>
        <fullName evidence="5">Serine/threonine-protein phosphatase 4 regulatory subunit 4</fullName>
    </recommendedName>
</protein>
<dbReference type="EMBL" id="CAJOBP010005858">
    <property type="protein sequence ID" value="CAF4479681.1"/>
    <property type="molecule type" value="Genomic_DNA"/>
</dbReference>
<dbReference type="PANTHER" id="PTHR21467:SF0">
    <property type="entry name" value="SERINE_THREONINE-PROTEIN PHOSPHATASE 4 REGULATORY SUBUNIT 4"/>
    <property type="match status" value="1"/>
</dbReference>
<dbReference type="Proteomes" id="UP000663873">
    <property type="component" value="Unassembled WGS sequence"/>
</dbReference>
<evidence type="ECO:0000256" key="2">
    <source>
        <dbReference type="SAM" id="MobiDB-lite"/>
    </source>
</evidence>
<feature type="region of interest" description="Disordered" evidence="2">
    <location>
        <begin position="646"/>
        <end position="715"/>
    </location>
</feature>
<feature type="compositionally biased region" description="Polar residues" evidence="2">
    <location>
        <begin position="646"/>
        <end position="659"/>
    </location>
</feature>
<feature type="compositionally biased region" description="Basic and acidic residues" evidence="2">
    <location>
        <begin position="674"/>
        <end position="683"/>
    </location>
</feature>
<organism evidence="3 4">
    <name type="scientific">Rotaria socialis</name>
    <dbReference type="NCBI Taxonomy" id="392032"/>
    <lineage>
        <taxon>Eukaryota</taxon>
        <taxon>Metazoa</taxon>
        <taxon>Spiralia</taxon>
        <taxon>Gnathifera</taxon>
        <taxon>Rotifera</taxon>
        <taxon>Eurotatoria</taxon>
        <taxon>Bdelloidea</taxon>
        <taxon>Philodinida</taxon>
        <taxon>Philodinidae</taxon>
        <taxon>Rotaria</taxon>
    </lineage>
</organism>
<feature type="compositionally biased region" description="Polar residues" evidence="2">
    <location>
        <begin position="684"/>
        <end position="715"/>
    </location>
</feature>
<dbReference type="GO" id="GO:0008287">
    <property type="term" value="C:protein serine/threonine phosphatase complex"/>
    <property type="evidence" value="ECO:0007669"/>
    <property type="project" value="TreeGrafter"/>
</dbReference>
<dbReference type="GO" id="GO:0005829">
    <property type="term" value="C:cytosol"/>
    <property type="evidence" value="ECO:0007669"/>
    <property type="project" value="TreeGrafter"/>
</dbReference>
<dbReference type="GO" id="GO:0019888">
    <property type="term" value="F:protein phosphatase regulator activity"/>
    <property type="evidence" value="ECO:0007669"/>
    <property type="project" value="TreeGrafter"/>
</dbReference>
<dbReference type="InterPro" id="IPR039918">
    <property type="entry name" value="PPP4R4"/>
</dbReference>
<dbReference type="SUPFAM" id="SSF48371">
    <property type="entry name" value="ARM repeat"/>
    <property type="match status" value="1"/>
</dbReference>
<accession>A0A820UAU9</accession>
<evidence type="ECO:0000313" key="4">
    <source>
        <dbReference type="Proteomes" id="UP000663873"/>
    </source>
</evidence>
<sequence>GRRPDDLDEFWFEKIVVTTKTAEEIREHTIAADLSPVAKTLAMLDSRSDIQRLAGIRSISSVIISDRDETFNRILPKFKAIIEQTLDNGEHSVAAEAIVCMIEQKLLSYSEFMLLFSPMICKFVFPTTTNRFSTDFGHIWCQALCNIIDAFPNTTSINSLLDLVFNHSLHGSYVRDRLAIILAKLSTRLNAQTIENRLLPVFKNFINDTNSDIRALACQELPILARLFESNQMLNLILPLFVILSKDDNINVRQTCFESLLDLSNSLNDSRSIEQVSDMIIALIKFGLSSRTLKFVSTIAIRLHDLCHALTIFRVDEYQFIRETFLRLSQEKQYSECRLACAKHFSSVIDYLGPDELTNGFEELFFELCNDNDTKVCATMLSTIINISDSDRFINQLLDYERQIFETTLSWRSCILCLQAFAHLPYLLSSEQIQTKILPRVFQRIYSKQVCVRDTAVDIYVQLLRKIPRRSIRRTAFQKLKAEFLLNKSYQWRIMYIKVCRQILVHYSKRFFKENFLDTIISIEYDPVLSVRIQLVPLLVEIKSILRLPADLQSISKIETMMEYFLADKTLTLHDLANNGLLQLDQIRSYNTLSLSNHSTDDKNDQQKENEEYFLDEIDISSRRSLNKSSEPYSISKRLTDTSISTKQQTSLRTSQLLKTSADIHRRKSSLPTDVHHQSKDNKVSVTKQRRGQTFTDATTSSRLIHQTSTKKNSK</sequence>
<keyword evidence="4" id="KW-1185">Reference proteome</keyword>
<dbReference type="Gene3D" id="1.25.10.10">
    <property type="entry name" value="Leucine-rich Repeat Variant"/>
    <property type="match status" value="1"/>
</dbReference>
<feature type="repeat" description="HEAT" evidence="1">
    <location>
        <begin position="198"/>
        <end position="236"/>
    </location>
</feature>
<dbReference type="InterPro" id="IPR021133">
    <property type="entry name" value="HEAT_type_2"/>
</dbReference>
<proteinExistence type="predicted"/>
<name>A0A820UAU9_9BILA</name>
<feature type="non-terminal residue" evidence="3">
    <location>
        <position position="715"/>
    </location>
</feature>
<dbReference type="InterPro" id="IPR016024">
    <property type="entry name" value="ARM-type_fold"/>
</dbReference>
<dbReference type="PANTHER" id="PTHR21467">
    <property type="entry name" value="PROTEIN PHOSPHATASE 4 REGULATORY SUBUNIT 4 PPP4R4"/>
    <property type="match status" value="1"/>
</dbReference>
<dbReference type="InterPro" id="IPR011989">
    <property type="entry name" value="ARM-like"/>
</dbReference>
<evidence type="ECO:0000313" key="3">
    <source>
        <dbReference type="EMBL" id="CAF4479681.1"/>
    </source>
</evidence>
<dbReference type="AlphaFoldDB" id="A0A820UAU9"/>
<feature type="repeat" description="HEAT" evidence="1">
    <location>
        <begin position="237"/>
        <end position="275"/>
    </location>
</feature>
<dbReference type="PROSITE" id="PS50077">
    <property type="entry name" value="HEAT_REPEAT"/>
    <property type="match status" value="2"/>
</dbReference>
<evidence type="ECO:0008006" key="5">
    <source>
        <dbReference type="Google" id="ProtNLM"/>
    </source>
</evidence>